<dbReference type="PANTHER" id="PTHR21074">
    <property type="entry name" value="IQ AND UBIQUITIN-LIKE DOMAIN-CONTAINING PROTEIN"/>
    <property type="match status" value="1"/>
</dbReference>
<feature type="transmembrane region" description="Helical" evidence="5">
    <location>
        <begin position="376"/>
        <end position="395"/>
    </location>
</feature>
<evidence type="ECO:0000256" key="2">
    <source>
        <dbReference type="ARBA" id="ARBA00022692"/>
    </source>
</evidence>
<feature type="transmembrane region" description="Helical" evidence="5">
    <location>
        <begin position="185"/>
        <end position="208"/>
    </location>
</feature>
<comment type="caution">
    <text evidence="8">The sequence shown here is derived from an EMBL/GenBank/DDBJ whole genome shotgun (WGS) entry which is preliminary data.</text>
</comment>
<feature type="transmembrane region" description="Helical" evidence="5">
    <location>
        <begin position="220"/>
        <end position="237"/>
    </location>
</feature>
<proteinExistence type="predicted"/>
<gene>
    <name evidence="8" type="ORF">THRCLA_02047</name>
</gene>
<dbReference type="GO" id="GO:0016020">
    <property type="term" value="C:membrane"/>
    <property type="evidence" value="ECO:0007669"/>
    <property type="project" value="UniProtKB-SubCell"/>
</dbReference>
<dbReference type="InterPro" id="IPR013057">
    <property type="entry name" value="AA_transpt_TM"/>
</dbReference>
<feature type="transmembrane region" description="Helical" evidence="5">
    <location>
        <begin position="353"/>
        <end position="370"/>
    </location>
</feature>
<dbReference type="InterPro" id="IPR057887">
    <property type="entry name" value="IQUB_helical"/>
</dbReference>
<evidence type="ECO:0000313" key="8">
    <source>
        <dbReference type="EMBL" id="OQS05860.1"/>
    </source>
</evidence>
<feature type="transmembrane region" description="Helical" evidence="5">
    <location>
        <begin position="37"/>
        <end position="57"/>
    </location>
</feature>
<keyword evidence="4 5" id="KW-0472">Membrane</keyword>
<keyword evidence="2 5" id="KW-0812">Transmembrane</keyword>
<feature type="transmembrane region" description="Helical" evidence="5">
    <location>
        <begin position="89"/>
        <end position="114"/>
    </location>
</feature>
<dbReference type="AlphaFoldDB" id="A0A1W0A749"/>
<feature type="transmembrane region" description="Helical" evidence="5">
    <location>
        <begin position="269"/>
        <end position="296"/>
    </location>
</feature>
<feature type="domain" description="IQ motif and ubiquitin-like" evidence="7">
    <location>
        <begin position="817"/>
        <end position="946"/>
    </location>
</feature>
<feature type="transmembrane region" description="Helical" evidence="5">
    <location>
        <begin position="407"/>
        <end position="426"/>
    </location>
</feature>
<dbReference type="OrthoDB" id="10265862at2759"/>
<dbReference type="PANTHER" id="PTHR21074:SF0">
    <property type="entry name" value="IQ AND UBIQUITIN-LIKE DOMAIN-CONTAINING PROTEIN"/>
    <property type="match status" value="1"/>
</dbReference>
<dbReference type="Proteomes" id="UP000243217">
    <property type="component" value="Unassembled WGS sequence"/>
</dbReference>
<dbReference type="InterPro" id="IPR037695">
    <property type="entry name" value="IQUB"/>
</dbReference>
<evidence type="ECO:0000259" key="7">
    <source>
        <dbReference type="Pfam" id="PF25805"/>
    </source>
</evidence>
<reference evidence="8 9" key="1">
    <citation type="journal article" date="2014" name="Genome Biol. Evol.">
        <title>The secreted proteins of Achlya hypogyna and Thraustotheca clavata identify the ancestral oomycete secretome and reveal gene acquisitions by horizontal gene transfer.</title>
        <authorList>
            <person name="Misner I."/>
            <person name="Blouin N."/>
            <person name="Leonard G."/>
            <person name="Richards T.A."/>
            <person name="Lane C.E."/>
        </authorList>
    </citation>
    <scope>NUCLEOTIDE SEQUENCE [LARGE SCALE GENOMIC DNA]</scope>
    <source>
        <strain evidence="8 9">ATCC 34112</strain>
    </source>
</reference>
<accession>A0A1W0A749</accession>
<name>A0A1W0A749_9STRA</name>
<evidence type="ECO:0000313" key="9">
    <source>
        <dbReference type="Proteomes" id="UP000243217"/>
    </source>
</evidence>
<organism evidence="8 9">
    <name type="scientific">Thraustotheca clavata</name>
    <dbReference type="NCBI Taxonomy" id="74557"/>
    <lineage>
        <taxon>Eukaryota</taxon>
        <taxon>Sar</taxon>
        <taxon>Stramenopiles</taxon>
        <taxon>Oomycota</taxon>
        <taxon>Saprolegniomycetes</taxon>
        <taxon>Saprolegniales</taxon>
        <taxon>Achlyaceae</taxon>
        <taxon>Thraustotheca</taxon>
    </lineage>
</organism>
<dbReference type="Pfam" id="PF25805">
    <property type="entry name" value="IQUB"/>
    <property type="match status" value="1"/>
</dbReference>
<evidence type="ECO:0000259" key="6">
    <source>
        <dbReference type="Pfam" id="PF01490"/>
    </source>
</evidence>
<dbReference type="STRING" id="74557.A0A1W0A749"/>
<evidence type="ECO:0000256" key="1">
    <source>
        <dbReference type="ARBA" id="ARBA00004370"/>
    </source>
</evidence>
<sequence length="951" mass="106423">MAFLTLEDLKISFNLFCVVYGVGTLGMPANLARAGYYWANGALVVMAIINLYATVALSKVMLAAPKYVKTYGDIGEWVYGKTGRYVSTIAQLLVCCLDPIAFLVLGGSLLQVLFPDTFSTSVWIVLMALSLLPICMMPSLKESAAAATAGALGTVFADAIALYVLADNMTDIPAGLSAPKPNLTFDSVTSVFGNLSLGYAAGVLIPALQREHTKPERMPRVILFTLGVCTVLFFVVSNTGDHNVGCQIPGNLLFSIAGTKLGFTAPRGAVVLAFMCMQLHISVAFAIDLFPTFYIFERVLFGFHKESFVLHNEENTFQNIETPAIKDANDKEEQAGQVYASSRDYMKACTMRLVQITISTIIAIIWQNHFLDLLDFVGASSAALGCMILPVWFHLKVFGKDMGIFEKVGSVFIIIFTSALAIYVSVSTGKVLFTPTTSDPTILFPYCPAEFQKMSFTMGNPPEDDRLENSVTIQDTLSPIEKEFQLVFILEPDGFRHRVLASATSTLKQLKEQITSDLKLKNNVLKIPELDDACAAHGFDAATFTLAHAGLVSNSDQEIVLHASIVHVKVGSNEYKMRDSIDVTVYDDAGQLINTFTVQIIKFTGNKPYLGGFRHKISEQIFHHASAQTVVSKQQVRHGPPRFHRETQTHKFVTKSAQTVRESGTQMDRVDVSIDTCVDKEMTPKPYFNSEQLECLRIDSCLVLQCHWRAYRARCFVHAIRIKKLELFNSDEKFANETRAVLAEKQRKEIDRRMHPQSQADFEVLYNELDNWRLFEIQNINLEFNAAERTAAMTEILAKETKLLQTIDRLKMSANETNRKARIESMLQVLSRPKQWQMSDGQVKPVETPFTVRAKELSDLYHGLKLPLTTVDERLDVLLHVKWTIKEFDSALTREMIELIDREADMLNRGRSVRSLEGLRKRICNLFLQFIENPEYNPEAASLRNILGNTS</sequence>
<comment type="subcellular location">
    <subcellularLocation>
        <location evidence="1">Membrane</location>
    </subcellularLocation>
</comment>
<protein>
    <submittedName>
        <fullName evidence="8">IQ and ubiquitin-like domain-containing protein</fullName>
    </submittedName>
</protein>
<feature type="domain" description="Amino acid transporter transmembrane" evidence="6">
    <location>
        <begin position="11"/>
        <end position="425"/>
    </location>
</feature>
<feature type="transmembrane region" description="Helical" evidence="5">
    <location>
        <begin position="120"/>
        <end position="137"/>
    </location>
</feature>
<feature type="transmembrane region" description="Helical" evidence="5">
    <location>
        <begin position="144"/>
        <end position="165"/>
    </location>
</feature>
<keyword evidence="3 5" id="KW-1133">Transmembrane helix</keyword>
<dbReference type="EMBL" id="JNBS01000408">
    <property type="protein sequence ID" value="OQS05860.1"/>
    <property type="molecule type" value="Genomic_DNA"/>
</dbReference>
<evidence type="ECO:0000256" key="5">
    <source>
        <dbReference type="SAM" id="Phobius"/>
    </source>
</evidence>
<feature type="transmembrane region" description="Helical" evidence="5">
    <location>
        <begin position="12"/>
        <end position="31"/>
    </location>
</feature>
<evidence type="ECO:0000256" key="4">
    <source>
        <dbReference type="ARBA" id="ARBA00023136"/>
    </source>
</evidence>
<keyword evidence="9" id="KW-1185">Reference proteome</keyword>
<evidence type="ECO:0000256" key="3">
    <source>
        <dbReference type="ARBA" id="ARBA00022989"/>
    </source>
</evidence>
<dbReference type="Pfam" id="PF01490">
    <property type="entry name" value="Aa_trans"/>
    <property type="match status" value="1"/>
</dbReference>